<dbReference type="Gene3D" id="3.20.20.140">
    <property type="entry name" value="Metal-dependent hydrolases"/>
    <property type="match status" value="1"/>
</dbReference>
<comment type="function">
    <text evidence="8">Catalyzes the hydrolytic deamination of guanine, producing xanthine and ammonia.</text>
</comment>
<dbReference type="Proteomes" id="UP001431784">
    <property type="component" value="Unassembled WGS sequence"/>
</dbReference>
<dbReference type="InterPro" id="IPR032466">
    <property type="entry name" value="Metal_Hydrolase"/>
</dbReference>
<dbReference type="InterPro" id="IPR011059">
    <property type="entry name" value="Metal-dep_hydrolase_composite"/>
</dbReference>
<dbReference type="InterPro" id="IPR006680">
    <property type="entry name" value="Amidohydro-rel"/>
</dbReference>
<feature type="domain" description="Amidohydrolase-related" evidence="9">
    <location>
        <begin position="65"/>
        <end position="424"/>
    </location>
</feature>
<dbReference type="InterPro" id="IPR014311">
    <property type="entry name" value="Guanine_deaminase"/>
</dbReference>
<dbReference type="RefSeq" id="WP_274350564.1">
    <property type="nucleotide sequence ID" value="NZ_JAQZSM010000002.1"/>
</dbReference>
<comment type="catalytic activity">
    <reaction evidence="8">
        <text>guanine + H2O + H(+) = xanthine + NH4(+)</text>
        <dbReference type="Rhea" id="RHEA:14665"/>
        <dbReference type="ChEBI" id="CHEBI:15377"/>
        <dbReference type="ChEBI" id="CHEBI:15378"/>
        <dbReference type="ChEBI" id="CHEBI:16235"/>
        <dbReference type="ChEBI" id="CHEBI:17712"/>
        <dbReference type="ChEBI" id="CHEBI:28938"/>
        <dbReference type="EC" id="3.5.4.3"/>
    </reaction>
</comment>
<dbReference type="SUPFAM" id="SSF51338">
    <property type="entry name" value="Composite domain of metallo-dependent hydrolases"/>
    <property type="match status" value="2"/>
</dbReference>
<dbReference type="SUPFAM" id="SSF51556">
    <property type="entry name" value="Metallo-dependent hydrolases"/>
    <property type="match status" value="1"/>
</dbReference>
<dbReference type="Gene3D" id="2.30.40.10">
    <property type="entry name" value="Urease, subunit C, domain 1"/>
    <property type="match status" value="1"/>
</dbReference>
<dbReference type="NCBIfam" id="NF006679">
    <property type="entry name" value="PRK09228.1"/>
    <property type="match status" value="1"/>
</dbReference>
<evidence type="ECO:0000256" key="5">
    <source>
        <dbReference type="ARBA" id="ARBA00022801"/>
    </source>
</evidence>
<name>A0ABT5T708_9RHOB</name>
<sequence>MDRKIIRARLLHFLREPQSPDDTGSFRYIEDGGLLIEDGLIRACDDFGRIDTTGTELIDHRPHLLMPGFIDTHLHFPQTQVIASWAAELLDWLNDYTFPEETRYSDPALCARMAGAFLDRLAEHGTTTAVAYASVHAASAEALFTAAHARNMRLITGKVMMDRNAPEALCDTAQSSYDDSKALIARWHGKGRLSYAITPRFAITSTPAQLDAAQALAVEHPDCYIQTHLSENHAEIALSCQLYPDALDYTDIYARYGLLGPKSLLGHAIHLSDREIGALTDAGAKPVFCPTSNLFLGSGLFDDAKLREAGLCNAIATDIGGGTSYSMLQTLAEGYKVLQLQRQRLHPFRAFHWITRGNAVALGMEGRIGTLDAGTEADFVILDARATPAMAQRMERARDLSDELFTLQVMGDDRAIVQTYIAGEPRKAARQG</sequence>
<evidence type="ECO:0000256" key="8">
    <source>
        <dbReference type="RuleBase" id="RU366009"/>
    </source>
</evidence>
<evidence type="ECO:0000256" key="4">
    <source>
        <dbReference type="ARBA" id="ARBA00022723"/>
    </source>
</evidence>
<evidence type="ECO:0000259" key="9">
    <source>
        <dbReference type="Pfam" id="PF01979"/>
    </source>
</evidence>
<dbReference type="PANTHER" id="PTHR11271:SF6">
    <property type="entry name" value="GUANINE DEAMINASE"/>
    <property type="match status" value="1"/>
</dbReference>
<protein>
    <recommendedName>
        <fullName evidence="3 7">Guanine deaminase</fullName>
        <shortName evidence="8">Guanase</shortName>
        <ecNumber evidence="3 7">3.5.4.3</ecNumber>
    </recommendedName>
    <alternativeName>
        <fullName evidence="8">Guanine aminohydrolase</fullName>
    </alternativeName>
</protein>
<evidence type="ECO:0000313" key="10">
    <source>
        <dbReference type="EMBL" id="MDD7970007.1"/>
    </source>
</evidence>
<dbReference type="Pfam" id="PF01979">
    <property type="entry name" value="Amidohydro_1"/>
    <property type="match status" value="1"/>
</dbReference>
<evidence type="ECO:0000256" key="6">
    <source>
        <dbReference type="ARBA" id="ARBA00022833"/>
    </source>
</evidence>
<reference evidence="10" key="1">
    <citation type="submission" date="2023-02" db="EMBL/GenBank/DDBJ databases">
        <title>Description of Roseinatronobacter alkalisoli sp. nov., an alkaliphilic bacerium isolated from soda soil.</title>
        <authorList>
            <person name="Wei W."/>
        </authorList>
    </citation>
    <scope>NUCLEOTIDE SEQUENCE</scope>
    <source>
        <strain evidence="10">HJB301</strain>
    </source>
</reference>
<dbReference type="EC" id="3.5.4.3" evidence="3 7"/>
<proteinExistence type="inferred from homology"/>
<evidence type="ECO:0000256" key="7">
    <source>
        <dbReference type="NCBIfam" id="TIGR02967"/>
    </source>
</evidence>
<dbReference type="EMBL" id="JAQZSM010000002">
    <property type="protein sequence ID" value="MDD7970007.1"/>
    <property type="molecule type" value="Genomic_DNA"/>
</dbReference>
<organism evidence="10 11">
    <name type="scientific">Roseinatronobacter alkalisoli</name>
    <dbReference type="NCBI Taxonomy" id="3028235"/>
    <lineage>
        <taxon>Bacteria</taxon>
        <taxon>Pseudomonadati</taxon>
        <taxon>Pseudomonadota</taxon>
        <taxon>Alphaproteobacteria</taxon>
        <taxon>Rhodobacterales</taxon>
        <taxon>Paracoccaceae</taxon>
        <taxon>Roseinatronobacter</taxon>
    </lineage>
</organism>
<keyword evidence="4 8" id="KW-0479">Metal-binding</keyword>
<keyword evidence="5 8" id="KW-0378">Hydrolase</keyword>
<evidence type="ECO:0000256" key="3">
    <source>
        <dbReference type="ARBA" id="ARBA00012781"/>
    </source>
</evidence>
<gene>
    <name evidence="10" type="primary">guaD</name>
    <name evidence="10" type="ORF">PUT78_02750</name>
</gene>
<dbReference type="GO" id="GO:0008892">
    <property type="term" value="F:guanine deaminase activity"/>
    <property type="evidence" value="ECO:0007669"/>
    <property type="project" value="UniProtKB-EC"/>
</dbReference>
<evidence type="ECO:0000256" key="2">
    <source>
        <dbReference type="ARBA" id="ARBA00006745"/>
    </source>
</evidence>
<evidence type="ECO:0000313" key="11">
    <source>
        <dbReference type="Proteomes" id="UP001431784"/>
    </source>
</evidence>
<keyword evidence="6 8" id="KW-0862">Zinc</keyword>
<keyword evidence="11" id="KW-1185">Reference proteome</keyword>
<comment type="pathway">
    <text evidence="1 8">Purine metabolism; guanine degradation; xanthine from guanine: step 1/1.</text>
</comment>
<evidence type="ECO:0000256" key="1">
    <source>
        <dbReference type="ARBA" id="ARBA00004984"/>
    </source>
</evidence>
<accession>A0ABT5T708</accession>
<comment type="caution">
    <text evidence="10">The sequence shown here is derived from an EMBL/GenBank/DDBJ whole genome shotgun (WGS) entry which is preliminary data.</text>
</comment>
<comment type="similarity">
    <text evidence="2 8">Belongs to the metallo-dependent hydrolases superfamily. ATZ/TRZ family.</text>
</comment>
<comment type="cofactor">
    <cofactor evidence="8">
        <name>Zn(2+)</name>
        <dbReference type="ChEBI" id="CHEBI:29105"/>
    </cofactor>
    <text evidence="8">Binds 1 zinc ion per subunit.</text>
</comment>
<dbReference type="InterPro" id="IPR051607">
    <property type="entry name" value="Metallo-dep_hydrolases"/>
</dbReference>
<dbReference type="NCBIfam" id="TIGR02967">
    <property type="entry name" value="guan_deamin"/>
    <property type="match status" value="1"/>
</dbReference>
<dbReference type="PANTHER" id="PTHR11271">
    <property type="entry name" value="GUANINE DEAMINASE"/>
    <property type="match status" value="1"/>
</dbReference>